<dbReference type="Proteomes" id="UP001241377">
    <property type="component" value="Unassembled WGS sequence"/>
</dbReference>
<name>A0ACC2V2K2_9TREE</name>
<reference evidence="1" key="1">
    <citation type="submission" date="2023-04" db="EMBL/GenBank/DDBJ databases">
        <title>Draft Genome sequencing of Naganishia species isolated from polar environments using Oxford Nanopore Technology.</title>
        <authorList>
            <person name="Leo P."/>
            <person name="Venkateswaran K."/>
        </authorList>
    </citation>
    <scope>NUCLEOTIDE SEQUENCE</scope>
    <source>
        <strain evidence="1">MNA-CCFEE 5261</strain>
    </source>
</reference>
<accession>A0ACC2V2K2</accession>
<sequence>MLARTRLPTPAMALARVHRLPLPFRPTAFPRPVPRFPIGASRAYSVATPSAAPQQPSLAVNASDAVATEASAATLSAPSSNILHASATPPTQSEIVQNILPQPPADALTPSIEQLIAANPDNLAAVLNSPEAVHAAMRIGDLKLLGLDHNVVNVAGWLRDALEIIHVNAGLPWWGTIALAAGVMRLALFPLVARMNGNNARMQVIAPQQQVIMSKIQDASKRGDHAAQMIYSQELRKLWQKNECSPFRTMLLPLVQVPLFMTFFFAIRGMTALPVPQLKEGGVLWFTDLVAADPYYILPTTSMLLTLAVLEASCSRHSAYRPTLTNRCVIQVGADGTSKEITAANKSQAHLKNAMRMATIAAIPFIASMPAGLTFYWTFSNSLTLLQAATLKNGTVRRLLGIPQPPPQPKFKGVEIEKPPTLMDTARAGLGLITDRWSKAKEDAEAYKKSGSGGSAAKKPTAQLRYPGLEQSEIIREATPFPAGESTSSATAAASSPTLLAAAATAGVPPVASKTGSAASARKSVAQVKTMSPAQAEKEARVAAARLRRQRK</sequence>
<evidence type="ECO:0000313" key="2">
    <source>
        <dbReference type="Proteomes" id="UP001241377"/>
    </source>
</evidence>
<organism evidence="1 2">
    <name type="scientific">Naganishia cerealis</name>
    <dbReference type="NCBI Taxonomy" id="610337"/>
    <lineage>
        <taxon>Eukaryota</taxon>
        <taxon>Fungi</taxon>
        <taxon>Dikarya</taxon>
        <taxon>Basidiomycota</taxon>
        <taxon>Agaricomycotina</taxon>
        <taxon>Tremellomycetes</taxon>
        <taxon>Filobasidiales</taxon>
        <taxon>Filobasidiaceae</taxon>
        <taxon>Naganishia</taxon>
    </lineage>
</organism>
<gene>
    <name evidence="1" type="ORF">QFC19_008576</name>
</gene>
<dbReference type="EMBL" id="JASBWR010000130">
    <property type="protein sequence ID" value="KAJ9092852.1"/>
    <property type="molecule type" value="Genomic_DNA"/>
</dbReference>
<protein>
    <submittedName>
        <fullName evidence="1">Uncharacterized protein</fullName>
    </submittedName>
</protein>
<proteinExistence type="predicted"/>
<comment type="caution">
    <text evidence="1">The sequence shown here is derived from an EMBL/GenBank/DDBJ whole genome shotgun (WGS) entry which is preliminary data.</text>
</comment>
<keyword evidence="2" id="KW-1185">Reference proteome</keyword>
<evidence type="ECO:0000313" key="1">
    <source>
        <dbReference type="EMBL" id="KAJ9092852.1"/>
    </source>
</evidence>